<organism evidence="2 3">
    <name type="scientific">Cannabis sativa</name>
    <name type="common">Hemp</name>
    <name type="synonym">Marijuana</name>
    <dbReference type="NCBI Taxonomy" id="3483"/>
    <lineage>
        <taxon>Eukaryota</taxon>
        <taxon>Viridiplantae</taxon>
        <taxon>Streptophyta</taxon>
        <taxon>Embryophyta</taxon>
        <taxon>Tracheophyta</taxon>
        <taxon>Spermatophyta</taxon>
        <taxon>Magnoliopsida</taxon>
        <taxon>eudicotyledons</taxon>
        <taxon>Gunneridae</taxon>
        <taxon>Pentapetalae</taxon>
        <taxon>rosids</taxon>
        <taxon>fabids</taxon>
        <taxon>Rosales</taxon>
        <taxon>Cannabaceae</taxon>
        <taxon>Cannabis</taxon>
    </lineage>
</organism>
<dbReference type="EnsemblPlants" id="evm.model.04.1430">
    <property type="protein sequence ID" value="cds.evm.model.04.1430"/>
    <property type="gene ID" value="evm.TU.04.1430"/>
</dbReference>
<keyword evidence="3" id="KW-1185">Reference proteome</keyword>
<evidence type="ECO:0000313" key="3">
    <source>
        <dbReference type="Proteomes" id="UP000596661"/>
    </source>
</evidence>
<reference evidence="2" key="2">
    <citation type="submission" date="2021-03" db="UniProtKB">
        <authorList>
            <consortium name="EnsemblPlants"/>
        </authorList>
    </citation>
    <scope>IDENTIFICATION</scope>
</reference>
<dbReference type="Proteomes" id="UP000596661">
    <property type="component" value="Chromosome 4"/>
</dbReference>
<feature type="region of interest" description="Disordered" evidence="1">
    <location>
        <begin position="21"/>
        <end position="63"/>
    </location>
</feature>
<dbReference type="EMBL" id="UZAU01000389">
    <property type="status" value="NOT_ANNOTATED_CDS"/>
    <property type="molecule type" value="Genomic_DNA"/>
</dbReference>
<feature type="compositionally biased region" description="Basic and acidic residues" evidence="1">
    <location>
        <begin position="51"/>
        <end position="63"/>
    </location>
</feature>
<evidence type="ECO:0000256" key="1">
    <source>
        <dbReference type="SAM" id="MobiDB-lite"/>
    </source>
</evidence>
<protein>
    <submittedName>
        <fullName evidence="2">Uncharacterized protein</fullName>
    </submittedName>
</protein>
<accession>A0A803PD13</accession>
<proteinExistence type="predicted"/>
<sequence>MFIHSLAAPLIRWIRVTDLRPPNKTKIGTGNNTDGLVPPCEPHVDLEEDPVEHQEEHVPNPKVEHLKESFANLQRNLQESLDKQREELQC</sequence>
<evidence type="ECO:0000313" key="2">
    <source>
        <dbReference type="EnsemblPlants" id="cds.evm.model.04.1430"/>
    </source>
</evidence>
<dbReference type="AlphaFoldDB" id="A0A803PD13"/>
<reference evidence="2" key="1">
    <citation type="submission" date="2018-11" db="EMBL/GenBank/DDBJ databases">
        <authorList>
            <person name="Grassa J C."/>
        </authorList>
    </citation>
    <scope>NUCLEOTIDE SEQUENCE [LARGE SCALE GENOMIC DNA]</scope>
</reference>
<name>A0A803PD13_CANSA</name>
<dbReference type="Gramene" id="evm.model.04.1430">
    <property type="protein sequence ID" value="cds.evm.model.04.1430"/>
    <property type="gene ID" value="evm.TU.04.1430"/>
</dbReference>